<reference evidence="1" key="1">
    <citation type="submission" date="2015-07" db="EMBL/GenBank/DDBJ databases">
        <title>MeaNS - Measles Nucleotide Surveillance Program.</title>
        <authorList>
            <person name="Tran T."/>
            <person name="Druce J."/>
        </authorList>
    </citation>
    <scope>NUCLEOTIDE SEQUENCE</scope>
    <source>
        <strain evidence="1">UCB-OBI-ISO-001</strain>
        <tissue evidence="1">Gonad</tissue>
    </source>
</reference>
<protein>
    <submittedName>
        <fullName evidence="1">Uncharacterized protein</fullName>
    </submittedName>
</protein>
<gene>
    <name evidence="1" type="ORF">OCBIM_22001384mg</name>
</gene>
<proteinExistence type="predicted"/>
<accession>A0A0L8HZF5</accession>
<evidence type="ECO:0000313" key="1">
    <source>
        <dbReference type="EMBL" id="KOF94607.1"/>
    </source>
</evidence>
<dbReference type="EMBL" id="KQ416929">
    <property type="protein sequence ID" value="KOF94607.1"/>
    <property type="molecule type" value="Genomic_DNA"/>
</dbReference>
<dbReference type="OrthoDB" id="6067610at2759"/>
<dbReference type="KEGG" id="obi:106867639"/>
<sequence length="425" mass="47666">MESKERPKTLEPLNDNFSRSLVKFSSNGNCCNPSPATGSANEKRLVKQSVRNVVGNLENVLGNLQGIVGDIRVLVNQIECVSNKLDKKYGVYWKKGNNQNVNSNSHNNNNNNNNSCSSVDMSNRCSISSNEDNNYDTRSSDLVATDNMAAVFKQQNTDSFEGLQFSPDFDWTYITMATYQNNPLLCCTSPQFEYIRSPAWSDNGNFRPDFTEEGQEDCEDLSEASLMSLTSTDVSRCNSIPSSCSKHSILSSTTPSSVLSDDIFSPQLAFIDIFHLCCQNTGDSYCSVYEILMETTLESTKHLSDSFDSSDHEDIHNDIIHENDDDDDDDDDDIEAVDEIEVTSVGDYKANYDRDLNTWTTFTLLHTDSLTDSDDHFSETKSDILNDNTLEKLESTVLRKKESFRGSESSIFENIAFKENSVTIF</sequence>
<name>A0A0L8HZF5_OCTBM</name>
<organism evidence="1">
    <name type="scientific">Octopus bimaculoides</name>
    <name type="common">California two-spotted octopus</name>
    <dbReference type="NCBI Taxonomy" id="37653"/>
    <lineage>
        <taxon>Eukaryota</taxon>
        <taxon>Metazoa</taxon>
        <taxon>Spiralia</taxon>
        <taxon>Lophotrochozoa</taxon>
        <taxon>Mollusca</taxon>
        <taxon>Cephalopoda</taxon>
        <taxon>Coleoidea</taxon>
        <taxon>Octopodiformes</taxon>
        <taxon>Octopoda</taxon>
        <taxon>Incirrata</taxon>
        <taxon>Octopodidae</taxon>
        <taxon>Octopus</taxon>
    </lineage>
</organism>
<dbReference type="AlphaFoldDB" id="A0A0L8HZF5"/>